<evidence type="ECO:0000313" key="3">
    <source>
        <dbReference type="Proteomes" id="UP000298264"/>
    </source>
</evidence>
<evidence type="ECO:0000256" key="1">
    <source>
        <dbReference type="SAM" id="SignalP"/>
    </source>
</evidence>
<dbReference type="RefSeq" id="WP_135765353.1">
    <property type="nucleotide sequence ID" value="NZ_RQHV01000061.1"/>
</dbReference>
<keyword evidence="1" id="KW-0732">Signal</keyword>
<dbReference type="NCBIfam" id="NF033166">
    <property type="entry name" value="lipo_LipL31"/>
    <property type="match status" value="1"/>
</dbReference>
<protein>
    <submittedName>
        <fullName evidence="2">Lipoprotein LipL31</fullName>
    </submittedName>
</protein>
<keyword evidence="2" id="KW-0449">Lipoprotein</keyword>
<organism evidence="2 3">
    <name type="scientific">Leptospira ilyithenensis</name>
    <dbReference type="NCBI Taxonomy" id="2484901"/>
    <lineage>
        <taxon>Bacteria</taxon>
        <taxon>Pseudomonadati</taxon>
        <taxon>Spirochaetota</taxon>
        <taxon>Spirochaetia</taxon>
        <taxon>Leptospirales</taxon>
        <taxon>Leptospiraceae</taxon>
        <taxon>Leptospira</taxon>
    </lineage>
</organism>
<name>A0A4R9LQZ9_9LEPT</name>
<gene>
    <name evidence="2" type="ORF">EHS11_16005</name>
</gene>
<accession>A0A4R9LQZ9</accession>
<dbReference type="OrthoDB" id="342704at2"/>
<comment type="caution">
    <text evidence="2">The sequence shown here is derived from an EMBL/GenBank/DDBJ whole genome shotgun (WGS) entry which is preliminary data.</text>
</comment>
<proteinExistence type="predicted"/>
<sequence length="230" mass="26527">MAKKILILSILSFSSFLLVNCGDTSPVIESLDGYKITVKDFEAAYDTALDSISRLQNIEKKTLLEFIEKDISEVPGQFQDLNYQLQKKNFYQTYRQMIMTKLVAEKKGYFSRPDVQEVLKQVEMQTIAQMYVSEQVEKKIQISDDQAKAECERMRNTDKNIASLTIDKCLSFAKAQMKQVQTREQLPLVVERIKEEITIKRNEKFDLDAYLAPKRKAIEPNSSTGTVEKK</sequence>
<keyword evidence="3" id="KW-1185">Reference proteome</keyword>
<dbReference type="AlphaFoldDB" id="A0A4R9LQZ9"/>
<feature type="chain" id="PRO_5020868312" evidence="1">
    <location>
        <begin position="22"/>
        <end position="230"/>
    </location>
</feature>
<feature type="signal peptide" evidence="1">
    <location>
        <begin position="1"/>
        <end position="21"/>
    </location>
</feature>
<reference evidence="2" key="1">
    <citation type="journal article" date="2019" name="PLoS Negl. Trop. Dis.">
        <title>Revisiting the worldwide diversity of Leptospira species in the environment.</title>
        <authorList>
            <person name="Vincent A.T."/>
            <person name="Schiettekatte O."/>
            <person name="Bourhy P."/>
            <person name="Veyrier F.J."/>
            <person name="Picardeau M."/>
        </authorList>
    </citation>
    <scope>NUCLEOTIDE SEQUENCE [LARGE SCALE GENOMIC DNA]</scope>
    <source>
        <strain evidence="2">201400974</strain>
    </source>
</reference>
<dbReference type="EMBL" id="RQHV01000061">
    <property type="protein sequence ID" value="TGN08400.1"/>
    <property type="molecule type" value="Genomic_DNA"/>
</dbReference>
<evidence type="ECO:0000313" key="2">
    <source>
        <dbReference type="EMBL" id="TGN08400.1"/>
    </source>
</evidence>
<dbReference type="Proteomes" id="UP000298264">
    <property type="component" value="Unassembled WGS sequence"/>
</dbReference>